<dbReference type="PANTHER" id="PTHR30547">
    <property type="entry name" value="UNCHARACTERIZED PROTEIN YHCG-RELATED"/>
    <property type="match status" value="1"/>
</dbReference>
<dbReference type="Gene3D" id="3.40.1350.10">
    <property type="match status" value="1"/>
</dbReference>
<dbReference type="InterPro" id="IPR041527">
    <property type="entry name" value="YhcG_N"/>
</dbReference>
<sequence length="385" mass="44041">MKKSSSSKKPLTRATPATLATKLAVPRAKRAFVDDGDTRFAEVIALIEVARRRAHQAVNTELVTHYWELGEYISRKIASAEWGDGIVEELAADLARRYPGVRGYTRPNLFRMRQFYEAYRSNRRISPLVRQLPWTHHLIILSQAKPLDTREFYILAAIKERWPKRELERQIRSGAVLREARATKKVSPAVRQTHPTAIDEFKNVYNIEFLGLAADHSEADLHDALLRNLGRFLTELGRDFCFVGSQYPVQVGSQDFVIDLVFFHRGIQCLVAFELKVDKFKPADLGQLSFYVEALDRDVKKLHERPSIGVLLCATKDDEVVEYALARTTSPTLVAEYQTFLPSKELLRAKLHELYSQLAPEAERTGPRHQRPQVGRSARSHRRSP</sequence>
<dbReference type="Pfam" id="PF06250">
    <property type="entry name" value="YhcG_C"/>
    <property type="match status" value="1"/>
</dbReference>
<feature type="domain" description="YhcG N-terminal" evidence="3">
    <location>
        <begin position="43"/>
        <end position="174"/>
    </location>
</feature>
<dbReference type="InterPro" id="IPR009362">
    <property type="entry name" value="YhcG_C"/>
</dbReference>
<feature type="region of interest" description="Disordered" evidence="1">
    <location>
        <begin position="359"/>
        <end position="385"/>
    </location>
</feature>
<evidence type="ECO:0000313" key="5">
    <source>
        <dbReference type="Proteomes" id="UP000009026"/>
    </source>
</evidence>
<dbReference type="GO" id="GO:0003676">
    <property type="term" value="F:nucleic acid binding"/>
    <property type="evidence" value="ECO:0007669"/>
    <property type="project" value="InterPro"/>
</dbReference>
<evidence type="ECO:0000313" key="4">
    <source>
        <dbReference type="EMBL" id="AKQ70775.1"/>
    </source>
</evidence>
<name>A0A0H4XAR3_9BACT</name>
<dbReference type="AlphaFoldDB" id="A0A0H4XAR3"/>
<protein>
    <recommendedName>
        <fullName evidence="6">Cytoplasmic protein</fullName>
    </recommendedName>
</protein>
<dbReference type="PATRIC" id="fig|1297742.4.peg.7823"/>
<accession>A0A0H4XAR3</accession>
<dbReference type="STRING" id="1297742.A176_007687"/>
<proteinExistence type="predicted"/>
<dbReference type="PANTHER" id="PTHR30547:SF5">
    <property type="entry name" value="NUCLEASE YHCG-RELATED"/>
    <property type="match status" value="1"/>
</dbReference>
<organism evidence="4 5">
    <name type="scientific">Pseudomyxococcus hansupus</name>
    <dbReference type="NCBI Taxonomy" id="1297742"/>
    <lineage>
        <taxon>Bacteria</taxon>
        <taxon>Pseudomonadati</taxon>
        <taxon>Myxococcota</taxon>
        <taxon>Myxococcia</taxon>
        <taxon>Myxococcales</taxon>
        <taxon>Cystobacterineae</taxon>
        <taxon>Myxococcaceae</taxon>
        <taxon>Pseudomyxococcus</taxon>
    </lineage>
</organism>
<dbReference type="Proteomes" id="UP000009026">
    <property type="component" value="Chromosome"/>
</dbReference>
<evidence type="ECO:0000259" key="2">
    <source>
        <dbReference type="Pfam" id="PF06250"/>
    </source>
</evidence>
<reference evidence="4 5" key="1">
    <citation type="journal article" date="2016" name="PLoS ONE">
        <title>Complete Genome Sequence and Comparative Genomics of a Novel Myxobacterium Myxococcus hansupus.</title>
        <authorList>
            <person name="Sharma G."/>
            <person name="Narwani T."/>
            <person name="Subramanian S."/>
        </authorList>
    </citation>
    <scope>NUCLEOTIDE SEQUENCE [LARGE SCALE GENOMIC DNA]</scope>
    <source>
        <strain evidence="5">mixupus</strain>
    </source>
</reference>
<evidence type="ECO:0000256" key="1">
    <source>
        <dbReference type="SAM" id="MobiDB-lite"/>
    </source>
</evidence>
<dbReference type="RefSeq" id="WP_002637968.1">
    <property type="nucleotide sequence ID" value="NZ_CP012109.1"/>
</dbReference>
<dbReference type="Pfam" id="PF17761">
    <property type="entry name" value="DUF1016_N"/>
    <property type="match status" value="1"/>
</dbReference>
<dbReference type="EMBL" id="CP012109">
    <property type="protein sequence ID" value="AKQ70775.1"/>
    <property type="molecule type" value="Genomic_DNA"/>
</dbReference>
<dbReference type="InterPro" id="IPR011856">
    <property type="entry name" value="tRNA_endonuc-like_dom_sf"/>
</dbReference>
<dbReference type="InterPro" id="IPR053148">
    <property type="entry name" value="PD-DEXK-like_domain"/>
</dbReference>
<evidence type="ECO:0000259" key="3">
    <source>
        <dbReference type="Pfam" id="PF17761"/>
    </source>
</evidence>
<dbReference type="eggNOG" id="COG4804">
    <property type="taxonomic scope" value="Bacteria"/>
</dbReference>
<feature type="domain" description="YhcG PDDEXK nuclease" evidence="2">
    <location>
        <begin position="201"/>
        <end position="351"/>
    </location>
</feature>
<dbReference type="KEGG" id="mym:A176_007687"/>
<evidence type="ECO:0008006" key="6">
    <source>
        <dbReference type="Google" id="ProtNLM"/>
    </source>
</evidence>
<keyword evidence="5" id="KW-1185">Reference proteome</keyword>
<gene>
    <name evidence="4" type="ORF">A176_007687</name>
</gene>